<comment type="caution">
    <text evidence="2">The sequence shown here is derived from an EMBL/GenBank/DDBJ whole genome shotgun (WGS) entry which is preliminary data.</text>
</comment>
<feature type="transmembrane region" description="Helical" evidence="1">
    <location>
        <begin position="64"/>
        <end position="82"/>
    </location>
</feature>
<dbReference type="InterPro" id="IPR007404">
    <property type="entry name" value="YdjM-like"/>
</dbReference>
<dbReference type="OrthoDB" id="253376at2157"/>
<dbReference type="RefSeq" id="WP_159525205.1">
    <property type="nucleotide sequence ID" value="NZ_WUUU01000010.1"/>
</dbReference>
<feature type="transmembrane region" description="Helical" evidence="1">
    <location>
        <begin position="154"/>
        <end position="173"/>
    </location>
</feature>
<gene>
    <name evidence="2" type="ORF">GRX66_03010</name>
</gene>
<name>A0A6B0SJD4_9EURY</name>
<keyword evidence="1" id="KW-0812">Transmembrane</keyword>
<evidence type="ECO:0008006" key="4">
    <source>
        <dbReference type="Google" id="ProtNLM"/>
    </source>
</evidence>
<dbReference type="Pfam" id="PF04307">
    <property type="entry name" value="YdjM"/>
    <property type="match status" value="1"/>
</dbReference>
<protein>
    <recommendedName>
        <fullName evidence="4">Metal-dependent hydrolase</fullName>
    </recommendedName>
</protein>
<evidence type="ECO:0000256" key="1">
    <source>
        <dbReference type="SAM" id="Phobius"/>
    </source>
</evidence>
<accession>A0A6B0SJD4</accession>
<keyword evidence="1" id="KW-1133">Transmembrane helix</keyword>
<sequence>MWPWEHLAFAYVLFSLSSRIRWQRPPTTRALLVLAVASALPDLVDKPLAWWVTVLPAGRSLGHSLLVAAPVVAVVLVAGALVDERPIAVAYVIGHLSHLAGDVVYPLIVKGELRVGFLAWPLAAAPAGEPTQALPHLQDLVGAFLAFLSTPRGAAYLAGEVGLLVLALGLWLADGRPGASLFWPGGADPVSD</sequence>
<dbReference type="Proteomes" id="UP000471521">
    <property type="component" value="Unassembled WGS sequence"/>
</dbReference>
<dbReference type="EMBL" id="WUUU01000010">
    <property type="protein sequence ID" value="MXR19623.1"/>
    <property type="molecule type" value="Genomic_DNA"/>
</dbReference>
<evidence type="ECO:0000313" key="2">
    <source>
        <dbReference type="EMBL" id="MXR19623.1"/>
    </source>
</evidence>
<proteinExistence type="predicted"/>
<keyword evidence="3" id="KW-1185">Reference proteome</keyword>
<feature type="transmembrane region" description="Helical" evidence="1">
    <location>
        <begin position="89"/>
        <end position="108"/>
    </location>
</feature>
<reference evidence="2 3" key="1">
    <citation type="submission" date="2019-12" db="EMBL/GenBank/DDBJ databases">
        <title>Isolation and characterization of three novel carbon monoxide-oxidizing members of Halobacteria from salione crusts and soils.</title>
        <authorList>
            <person name="Myers M.R."/>
            <person name="King G.M."/>
        </authorList>
    </citation>
    <scope>NUCLEOTIDE SEQUENCE [LARGE SCALE GENOMIC DNA]</scope>
    <source>
        <strain evidence="2 3">PCN9</strain>
    </source>
</reference>
<organism evidence="2 3">
    <name type="scientific">Halobacterium bonnevillei</name>
    <dbReference type="NCBI Taxonomy" id="2692200"/>
    <lineage>
        <taxon>Archaea</taxon>
        <taxon>Methanobacteriati</taxon>
        <taxon>Methanobacteriota</taxon>
        <taxon>Stenosarchaea group</taxon>
        <taxon>Halobacteria</taxon>
        <taxon>Halobacteriales</taxon>
        <taxon>Halobacteriaceae</taxon>
        <taxon>Halobacterium</taxon>
    </lineage>
</organism>
<evidence type="ECO:0000313" key="3">
    <source>
        <dbReference type="Proteomes" id="UP000471521"/>
    </source>
</evidence>
<keyword evidence="1" id="KW-0472">Membrane</keyword>
<dbReference type="AlphaFoldDB" id="A0A6B0SJD4"/>